<keyword evidence="5" id="KW-1185">Reference proteome</keyword>
<evidence type="ECO:0000313" key="4">
    <source>
        <dbReference type="EMBL" id="KZT50607.1"/>
    </source>
</evidence>
<organism evidence="4 5">
    <name type="scientific">Calocera cornea HHB12733</name>
    <dbReference type="NCBI Taxonomy" id="1353952"/>
    <lineage>
        <taxon>Eukaryota</taxon>
        <taxon>Fungi</taxon>
        <taxon>Dikarya</taxon>
        <taxon>Basidiomycota</taxon>
        <taxon>Agaricomycotina</taxon>
        <taxon>Dacrymycetes</taxon>
        <taxon>Dacrymycetales</taxon>
        <taxon>Dacrymycetaceae</taxon>
        <taxon>Calocera</taxon>
    </lineage>
</organism>
<name>A0A165CD67_9BASI</name>
<feature type="domain" description="DUF6533" evidence="3">
    <location>
        <begin position="19"/>
        <end position="63"/>
    </location>
</feature>
<feature type="transmembrane region" description="Helical" evidence="2">
    <location>
        <begin position="53"/>
        <end position="72"/>
    </location>
</feature>
<sequence>MASMDLITTELYQARVTQYGMAAGVTLVFYDIVLNIPKESILIWKSAPSLPKYVYFLSRYPVPLAYIAQIYIDGGFSTTPLSNQLGVLRFSHQSISVSFFHRCHAYWIWIVFFAFFEGFALGGCLIVLRVYVLYKAVRYSGILFTLLWIINWLPSTVAMAVAYGTWYTLDNENMIYLSIPGLCAPTDRPPWIWVLWICPIFFQSIVCGLLLYKFRENRHLQAGQYSGSLMSCLIRDGLLYNVTLLGYALFVRLYRGLGDIHELNWEDLSQSPRCCEPQRVDTGNHTRGQHQVRPPCGARVR</sequence>
<keyword evidence="2" id="KW-1133">Transmembrane helix</keyword>
<dbReference type="InParanoid" id="A0A165CD67"/>
<feature type="transmembrane region" description="Helical" evidence="2">
    <location>
        <begin position="106"/>
        <end position="131"/>
    </location>
</feature>
<feature type="transmembrane region" description="Helical" evidence="2">
    <location>
        <begin position="191"/>
        <end position="212"/>
    </location>
</feature>
<dbReference type="EMBL" id="KV424157">
    <property type="protein sequence ID" value="KZT50607.1"/>
    <property type="molecule type" value="Genomic_DNA"/>
</dbReference>
<feature type="region of interest" description="Disordered" evidence="1">
    <location>
        <begin position="282"/>
        <end position="301"/>
    </location>
</feature>
<feature type="transmembrane region" description="Helical" evidence="2">
    <location>
        <begin position="143"/>
        <end position="166"/>
    </location>
</feature>
<accession>A0A165CD67</accession>
<protein>
    <recommendedName>
        <fullName evidence="3">DUF6533 domain-containing protein</fullName>
    </recommendedName>
</protein>
<dbReference type="Pfam" id="PF20151">
    <property type="entry name" value="DUF6533"/>
    <property type="match status" value="1"/>
</dbReference>
<proteinExistence type="predicted"/>
<dbReference type="OrthoDB" id="3258863at2759"/>
<keyword evidence="2" id="KW-0812">Transmembrane</keyword>
<evidence type="ECO:0000259" key="3">
    <source>
        <dbReference type="Pfam" id="PF20151"/>
    </source>
</evidence>
<dbReference type="InterPro" id="IPR045340">
    <property type="entry name" value="DUF6533"/>
</dbReference>
<reference evidence="4 5" key="1">
    <citation type="journal article" date="2016" name="Mol. Biol. Evol.">
        <title>Comparative Genomics of Early-Diverging Mushroom-Forming Fungi Provides Insights into the Origins of Lignocellulose Decay Capabilities.</title>
        <authorList>
            <person name="Nagy L.G."/>
            <person name="Riley R."/>
            <person name="Tritt A."/>
            <person name="Adam C."/>
            <person name="Daum C."/>
            <person name="Floudas D."/>
            <person name="Sun H."/>
            <person name="Yadav J.S."/>
            <person name="Pangilinan J."/>
            <person name="Larsson K.H."/>
            <person name="Matsuura K."/>
            <person name="Barry K."/>
            <person name="Labutti K."/>
            <person name="Kuo R."/>
            <person name="Ohm R.A."/>
            <person name="Bhattacharya S.S."/>
            <person name="Shirouzu T."/>
            <person name="Yoshinaga Y."/>
            <person name="Martin F.M."/>
            <person name="Grigoriev I.V."/>
            <person name="Hibbett D.S."/>
        </authorList>
    </citation>
    <scope>NUCLEOTIDE SEQUENCE [LARGE SCALE GENOMIC DNA]</scope>
    <source>
        <strain evidence="4 5">HHB12733</strain>
    </source>
</reference>
<evidence type="ECO:0000256" key="2">
    <source>
        <dbReference type="SAM" id="Phobius"/>
    </source>
</evidence>
<dbReference type="AlphaFoldDB" id="A0A165CD67"/>
<evidence type="ECO:0000313" key="5">
    <source>
        <dbReference type="Proteomes" id="UP000076842"/>
    </source>
</evidence>
<keyword evidence="2" id="KW-0472">Membrane</keyword>
<gene>
    <name evidence="4" type="ORF">CALCODRAFT_179111</name>
</gene>
<evidence type="ECO:0000256" key="1">
    <source>
        <dbReference type="SAM" id="MobiDB-lite"/>
    </source>
</evidence>
<feature type="transmembrane region" description="Helical" evidence="2">
    <location>
        <begin position="16"/>
        <end position="33"/>
    </location>
</feature>
<dbReference type="Proteomes" id="UP000076842">
    <property type="component" value="Unassembled WGS sequence"/>
</dbReference>